<keyword evidence="4 7" id="KW-0808">Transferase</keyword>
<evidence type="ECO:0000256" key="2">
    <source>
        <dbReference type="ARBA" id="ARBA00007317"/>
    </source>
</evidence>
<dbReference type="EC" id="2.3.1.-" evidence="7"/>
<protein>
    <recommendedName>
        <fullName evidence="7">Dihydrolipoamide acetyltransferase component of pyruvate dehydrogenase complex</fullName>
        <ecNumber evidence="7">2.3.1.-</ecNumber>
    </recommendedName>
</protein>
<dbReference type="Pfam" id="PF00198">
    <property type="entry name" value="2-oxoacid_dh"/>
    <property type="match status" value="1"/>
</dbReference>
<feature type="domain" description="Lipoyl-binding" evidence="8">
    <location>
        <begin position="2"/>
        <end position="77"/>
    </location>
</feature>
<dbReference type="InterPro" id="IPR036625">
    <property type="entry name" value="E3-bd_dom_sf"/>
</dbReference>
<evidence type="ECO:0000259" key="8">
    <source>
        <dbReference type="PROSITE" id="PS50968"/>
    </source>
</evidence>
<dbReference type="SUPFAM" id="SSF51230">
    <property type="entry name" value="Single hybrid motif"/>
    <property type="match status" value="1"/>
</dbReference>
<dbReference type="Pfam" id="PF02817">
    <property type="entry name" value="E3_binding"/>
    <property type="match status" value="1"/>
</dbReference>
<sequence>MRRSLLMPKLGLTMIEGIVAKWSVAPGAQFERDQNLFVVETEKAANDVLAEQAGTLLEIVHPAGTTVPVGEVIGWWEDGTLGEQGNAQVQQIPAQMVQIPTASRDPATTPASSYVSQRNNVQRVIATPLARREAKSRGVSLTPLRGSGPRGRIKVADVFAAANTQVQQSASASATPRRLNPSKVAAIAARRLVKAKQEIPHFYLAVEAGVARLLDLRRELMEASGVRYTINDFILSAVGRALVDVPEANRVWAEGALLEFDHSDVGMAVNTEHGLFVPVLRDVGSSDLGRVSQEAARLADLARQSALGAAEMEGGAITVSNAGMHNVTYMTPIVNPGQSMILGVGSVRELFRPDDTGRPEMRREMGMVLACDHRVLDGVSGLRFLHQVVHFLEKPSTLLVSHRPV</sequence>
<dbReference type="GO" id="GO:0005737">
    <property type="term" value="C:cytoplasm"/>
    <property type="evidence" value="ECO:0007669"/>
    <property type="project" value="TreeGrafter"/>
</dbReference>
<evidence type="ECO:0000256" key="1">
    <source>
        <dbReference type="ARBA" id="ARBA00001938"/>
    </source>
</evidence>
<dbReference type="PROSITE" id="PS00189">
    <property type="entry name" value="LIPOYL"/>
    <property type="match status" value="1"/>
</dbReference>
<dbReference type="InterPro" id="IPR050743">
    <property type="entry name" value="2-oxoacid_DH_E2_comp"/>
</dbReference>
<evidence type="ECO:0000259" key="9">
    <source>
        <dbReference type="PROSITE" id="PS51826"/>
    </source>
</evidence>
<comment type="caution">
    <text evidence="10">The sequence shown here is derived from an EMBL/GenBank/DDBJ whole genome shotgun (WGS) entry which is preliminary data.</text>
</comment>
<dbReference type="PANTHER" id="PTHR43178">
    <property type="entry name" value="DIHYDROLIPOAMIDE ACETYLTRANSFERASE COMPONENT OF PYRUVATE DEHYDROGENASE COMPLEX"/>
    <property type="match status" value="1"/>
</dbReference>
<name>A0A0R3CM06_9BRAD</name>
<feature type="domain" description="Peripheral subunit-binding (PSBD)" evidence="9">
    <location>
        <begin position="125"/>
        <end position="162"/>
    </location>
</feature>
<comment type="subunit">
    <text evidence="3">Forms a 24-polypeptide structural core with octahedral symmetry.</text>
</comment>
<dbReference type="PANTHER" id="PTHR43178:SF5">
    <property type="entry name" value="LIPOAMIDE ACYLTRANSFERASE COMPONENT OF BRANCHED-CHAIN ALPHA-KETO ACID DEHYDROGENASE COMPLEX, MITOCHONDRIAL"/>
    <property type="match status" value="1"/>
</dbReference>
<dbReference type="CDD" id="cd06849">
    <property type="entry name" value="lipoyl_domain"/>
    <property type="match status" value="1"/>
</dbReference>
<dbReference type="InterPro" id="IPR023213">
    <property type="entry name" value="CAT-like_dom_sf"/>
</dbReference>
<dbReference type="Proteomes" id="UP000051380">
    <property type="component" value="Unassembled WGS sequence"/>
</dbReference>
<dbReference type="Pfam" id="PF00364">
    <property type="entry name" value="Biotin_lipoyl"/>
    <property type="match status" value="1"/>
</dbReference>
<dbReference type="Gene3D" id="2.40.50.100">
    <property type="match status" value="1"/>
</dbReference>
<proteinExistence type="inferred from homology"/>
<dbReference type="InterPro" id="IPR000089">
    <property type="entry name" value="Biotin_lipoyl"/>
</dbReference>
<dbReference type="Gene3D" id="4.10.320.10">
    <property type="entry name" value="E3-binding domain"/>
    <property type="match status" value="1"/>
</dbReference>
<keyword evidence="5 7" id="KW-0450">Lipoyl</keyword>
<dbReference type="PROSITE" id="PS50968">
    <property type="entry name" value="BIOTINYL_LIPOYL"/>
    <property type="match status" value="1"/>
</dbReference>
<dbReference type="PROSITE" id="PS51826">
    <property type="entry name" value="PSBD"/>
    <property type="match status" value="1"/>
</dbReference>
<dbReference type="GO" id="GO:0016407">
    <property type="term" value="F:acetyltransferase activity"/>
    <property type="evidence" value="ECO:0007669"/>
    <property type="project" value="TreeGrafter"/>
</dbReference>
<reference evidence="10 11" key="1">
    <citation type="submission" date="2015-09" db="EMBL/GenBank/DDBJ databases">
        <title>Draft Genome Sequence of the Strain BR 3267 (Bradyrhizobium yuanmingense) recommended as inoculant for cowpea in Brazil.</title>
        <authorList>
            <person name="Simoes-Araujo J.L."/>
            <person name="Zilli J.E."/>
        </authorList>
    </citation>
    <scope>NUCLEOTIDE SEQUENCE [LARGE SCALE GENOMIC DNA]</scope>
    <source>
        <strain evidence="10 11">BR3267</strain>
    </source>
</reference>
<dbReference type="OrthoDB" id="9805770at2"/>
<evidence type="ECO:0000313" key="11">
    <source>
        <dbReference type="Proteomes" id="UP000051380"/>
    </source>
</evidence>
<accession>A0A0R3CM06</accession>
<evidence type="ECO:0000256" key="6">
    <source>
        <dbReference type="ARBA" id="ARBA00023315"/>
    </source>
</evidence>
<dbReference type="InterPro" id="IPR004167">
    <property type="entry name" value="PSBD"/>
</dbReference>
<keyword evidence="6 7" id="KW-0012">Acyltransferase</keyword>
<gene>
    <name evidence="10" type="ORF">AOQ72_16785</name>
</gene>
<organism evidence="10 11">
    <name type="scientific">Bradyrhizobium yuanmingense</name>
    <dbReference type="NCBI Taxonomy" id="108015"/>
    <lineage>
        <taxon>Bacteria</taxon>
        <taxon>Pseudomonadati</taxon>
        <taxon>Pseudomonadota</taxon>
        <taxon>Alphaproteobacteria</taxon>
        <taxon>Hyphomicrobiales</taxon>
        <taxon>Nitrobacteraceae</taxon>
        <taxon>Bradyrhizobium</taxon>
    </lineage>
</organism>
<dbReference type="AlphaFoldDB" id="A0A0R3CM06"/>
<dbReference type="EMBL" id="LJYF01000018">
    <property type="protein sequence ID" value="KRP98757.1"/>
    <property type="molecule type" value="Genomic_DNA"/>
</dbReference>
<evidence type="ECO:0000256" key="7">
    <source>
        <dbReference type="RuleBase" id="RU003423"/>
    </source>
</evidence>
<dbReference type="InterPro" id="IPR011053">
    <property type="entry name" value="Single_hybrid_motif"/>
</dbReference>
<evidence type="ECO:0000256" key="3">
    <source>
        <dbReference type="ARBA" id="ARBA00011484"/>
    </source>
</evidence>
<dbReference type="SUPFAM" id="SSF52777">
    <property type="entry name" value="CoA-dependent acyltransferases"/>
    <property type="match status" value="1"/>
</dbReference>
<evidence type="ECO:0000256" key="4">
    <source>
        <dbReference type="ARBA" id="ARBA00022679"/>
    </source>
</evidence>
<dbReference type="InterPro" id="IPR003016">
    <property type="entry name" value="2-oxoA_DH_lipoyl-BS"/>
</dbReference>
<comment type="similarity">
    <text evidence="2 7">Belongs to the 2-oxoacid dehydrogenase family.</text>
</comment>
<evidence type="ECO:0000256" key="5">
    <source>
        <dbReference type="ARBA" id="ARBA00022823"/>
    </source>
</evidence>
<dbReference type="GO" id="GO:0031405">
    <property type="term" value="F:lipoic acid binding"/>
    <property type="evidence" value="ECO:0007669"/>
    <property type="project" value="TreeGrafter"/>
</dbReference>
<dbReference type="Gene3D" id="3.30.559.10">
    <property type="entry name" value="Chloramphenicol acetyltransferase-like domain"/>
    <property type="match status" value="1"/>
</dbReference>
<dbReference type="InterPro" id="IPR001078">
    <property type="entry name" value="2-oxoacid_DH_actylTfrase"/>
</dbReference>
<comment type="cofactor">
    <cofactor evidence="1 7">
        <name>(R)-lipoate</name>
        <dbReference type="ChEBI" id="CHEBI:83088"/>
    </cofactor>
</comment>
<evidence type="ECO:0000313" key="10">
    <source>
        <dbReference type="EMBL" id="KRP98757.1"/>
    </source>
</evidence>
<dbReference type="SUPFAM" id="SSF47005">
    <property type="entry name" value="Peripheral subunit-binding domain of 2-oxo acid dehydrogenase complex"/>
    <property type="match status" value="1"/>
</dbReference>